<dbReference type="AlphaFoldDB" id="A0A365QJY1"/>
<comment type="caution">
    <text evidence="1">The sequence shown here is derived from an EMBL/GenBank/DDBJ whole genome shotgun (WGS) entry which is preliminary data.</text>
</comment>
<sequence>MSNLSVRYYDLNALSDPFIINEISQATIDQLDRGNVEVIANALYANTKICVNGIPYIKVNGIASIIRTGNSGLERALVYQGIPGLLPKSEVVSIDGYDHISGPSLAAILDARIATRSGKTRQYLTIALNLYRQILLAPGVRDLKEIFFEEINARRSDLKKERIGAFGIAHCEFTGARIEDFSKVEFSHIDSVVYNPSRALDITNGVIILGSIHADMTRQGIHTFEEVYQYCVSRNYSTAWAE</sequence>
<name>A0A365QJY1_9BURK</name>
<accession>A0A365QJY1</accession>
<keyword evidence="2" id="KW-1185">Reference proteome</keyword>
<dbReference type="Proteomes" id="UP000252458">
    <property type="component" value="Unassembled WGS sequence"/>
</dbReference>
<dbReference type="RefSeq" id="WP_113047502.1">
    <property type="nucleotide sequence ID" value="NZ_QMFZ01000043.1"/>
</dbReference>
<protein>
    <submittedName>
        <fullName evidence="1">Uncharacterized protein</fullName>
    </submittedName>
</protein>
<evidence type="ECO:0000313" key="1">
    <source>
        <dbReference type="EMBL" id="RBB33555.1"/>
    </source>
</evidence>
<evidence type="ECO:0000313" key="2">
    <source>
        <dbReference type="Proteomes" id="UP000252458"/>
    </source>
</evidence>
<organism evidence="1 2">
    <name type="scientific">Burkholderia reimsis</name>
    <dbReference type="NCBI Taxonomy" id="2234132"/>
    <lineage>
        <taxon>Bacteria</taxon>
        <taxon>Pseudomonadati</taxon>
        <taxon>Pseudomonadota</taxon>
        <taxon>Betaproteobacteria</taxon>
        <taxon>Burkholderiales</taxon>
        <taxon>Burkholderiaceae</taxon>
        <taxon>Burkholderia</taxon>
    </lineage>
</organism>
<gene>
    <name evidence="1" type="ORF">DPV79_34400</name>
</gene>
<proteinExistence type="predicted"/>
<reference evidence="1 2" key="1">
    <citation type="submission" date="2018-06" db="EMBL/GenBank/DDBJ databases">
        <title>Draft genome sequence of Burkholderia reimsis strain BE51 isolated from a French agricultural soil.</title>
        <authorList>
            <person name="Esmaeel Q."/>
        </authorList>
    </citation>
    <scope>NUCLEOTIDE SEQUENCE [LARGE SCALE GENOMIC DNA]</scope>
    <source>
        <strain evidence="1 2">BE51</strain>
    </source>
</reference>
<dbReference type="EMBL" id="QMFZ01000043">
    <property type="protein sequence ID" value="RBB33555.1"/>
    <property type="molecule type" value="Genomic_DNA"/>
</dbReference>